<gene>
    <name evidence="8" type="ORF">J8273_3752</name>
</gene>
<dbReference type="OrthoDB" id="10261046at2759"/>
<keyword evidence="3 6" id="KW-0813">Transport</keyword>
<evidence type="ECO:0000256" key="2">
    <source>
        <dbReference type="ARBA" id="ARBA00006972"/>
    </source>
</evidence>
<comment type="subcellular location">
    <subcellularLocation>
        <location evidence="1">Endomembrane system</location>
    </subcellularLocation>
</comment>
<accession>A0A8J6BYR1</accession>
<dbReference type="Gene3D" id="3.30.450.60">
    <property type="match status" value="1"/>
</dbReference>
<dbReference type="SUPFAM" id="SSF64356">
    <property type="entry name" value="SNARE-like"/>
    <property type="match status" value="1"/>
</dbReference>
<dbReference type="EMBL" id="JAHDYR010000013">
    <property type="protein sequence ID" value="KAG9394776.1"/>
    <property type="molecule type" value="Genomic_DNA"/>
</dbReference>
<dbReference type="GO" id="GO:0012505">
    <property type="term" value="C:endomembrane system"/>
    <property type="evidence" value="ECO:0007669"/>
    <property type="project" value="UniProtKB-SubCell"/>
</dbReference>
<keyword evidence="5 6" id="KW-0472">Membrane</keyword>
<feature type="domain" description="AP complex mu/sigma subunit" evidence="7">
    <location>
        <begin position="1"/>
        <end position="141"/>
    </location>
</feature>
<evidence type="ECO:0000256" key="4">
    <source>
        <dbReference type="ARBA" id="ARBA00022927"/>
    </source>
</evidence>
<protein>
    <recommendedName>
        <fullName evidence="6">AP complex subunit sigma</fullName>
    </recommendedName>
</protein>
<proteinExistence type="inferred from homology"/>
<dbReference type="AlphaFoldDB" id="A0A8J6BYR1"/>
<dbReference type="InterPro" id="IPR011012">
    <property type="entry name" value="Longin-like_dom_sf"/>
</dbReference>
<evidence type="ECO:0000313" key="9">
    <source>
        <dbReference type="Proteomes" id="UP000717585"/>
    </source>
</evidence>
<dbReference type="GO" id="GO:0006886">
    <property type="term" value="P:intracellular protein transport"/>
    <property type="evidence" value="ECO:0007669"/>
    <property type="project" value="UniProtKB-UniRule"/>
</dbReference>
<evidence type="ECO:0000256" key="3">
    <source>
        <dbReference type="ARBA" id="ARBA00022448"/>
    </source>
</evidence>
<dbReference type="Proteomes" id="UP000717585">
    <property type="component" value="Unassembled WGS sequence"/>
</dbReference>
<keyword evidence="4 6" id="KW-0653">Protein transport</keyword>
<evidence type="ECO:0000256" key="1">
    <source>
        <dbReference type="ARBA" id="ARBA00004308"/>
    </source>
</evidence>
<dbReference type="Pfam" id="PF01217">
    <property type="entry name" value="Clat_adaptor_s"/>
    <property type="match status" value="1"/>
</dbReference>
<organism evidence="8 9">
    <name type="scientific">Carpediemonas membranifera</name>
    <dbReference type="NCBI Taxonomy" id="201153"/>
    <lineage>
        <taxon>Eukaryota</taxon>
        <taxon>Metamonada</taxon>
        <taxon>Carpediemonas-like organisms</taxon>
        <taxon>Carpediemonas</taxon>
    </lineage>
</organism>
<evidence type="ECO:0000256" key="6">
    <source>
        <dbReference type="PIRNR" id="PIRNR015588"/>
    </source>
</evidence>
<comment type="caution">
    <text evidence="8">The sequence shown here is derived from an EMBL/GenBank/DDBJ whole genome shotgun (WGS) entry which is preliminary data.</text>
</comment>
<keyword evidence="9" id="KW-1185">Reference proteome</keyword>
<evidence type="ECO:0000313" key="8">
    <source>
        <dbReference type="EMBL" id="KAG9394776.1"/>
    </source>
</evidence>
<name>A0A8J6BYR1_9EUKA</name>
<comment type="similarity">
    <text evidence="2 6">Belongs to the adaptor complexes small subunit family.</text>
</comment>
<evidence type="ECO:0000256" key="5">
    <source>
        <dbReference type="ARBA" id="ARBA00023136"/>
    </source>
</evidence>
<dbReference type="InterPro" id="IPR016635">
    <property type="entry name" value="AP_complex_ssu"/>
</dbReference>
<evidence type="ECO:0000259" key="7">
    <source>
        <dbReference type="Pfam" id="PF01217"/>
    </source>
</evidence>
<dbReference type="PANTHER" id="PTHR11753">
    <property type="entry name" value="ADAPTOR COMPLEXES SMALL SUBUNIT FAMILY"/>
    <property type="match status" value="1"/>
</dbReference>
<reference evidence="8" key="1">
    <citation type="submission" date="2021-05" db="EMBL/GenBank/DDBJ databases">
        <title>A free-living protist that lacks canonical eukaryotic 1 DNA replication and segregation systems.</title>
        <authorList>
            <person name="Salas-Leiva D.E."/>
            <person name="Tromer E.C."/>
            <person name="Curtis B.A."/>
            <person name="Jerlstrom-Hultqvist J."/>
            <person name="Kolisko M."/>
            <person name="Yi Z."/>
            <person name="Salas-Leiva J.S."/>
            <person name="Gallot-Lavallee L."/>
            <person name="Kops G.J.P.L."/>
            <person name="Archibald J.M."/>
            <person name="Simpson A.G.B."/>
            <person name="Roger A.J."/>
        </authorList>
    </citation>
    <scope>NUCLEOTIDE SEQUENCE</scope>
    <source>
        <strain evidence="8">BICM</strain>
    </source>
</reference>
<dbReference type="PIRSF" id="PIRSF015588">
    <property type="entry name" value="AP_complex_sigma"/>
    <property type="match status" value="1"/>
</dbReference>
<sequence length="151" mass="17124">MIEAFLVFNYHGKSRIAKFYDNDYTPEEQKAVIKAAYDSISNRPDTYCNFVSAEGVPLKGENLRIVYRRYATLFVCMIIDQCESSLAVLDLIQIFVETLDKVMENVCELDIVLNTDRVYMVLDELIMGGMVSETSKAGLAEVLKGVHHIIN</sequence>
<dbReference type="InterPro" id="IPR022775">
    <property type="entry name" value="AP_mu_sigma_su"/>
</dbReference>